<dbReference type="AlphaFoldDB" id="A0A1Y2EE58"/>
<name>A0A1Y2EE58_9PEZI</name>
<dbReference type="PANTHER" id="PTHR15263:SF1">
    <property type="entry name" value="NF-KAPPA-B INHIBITOR-LIKE PROTEIN 1"/>
    <property type="match status" value="1"/>
</dbReference>
<proteinExistence type="predicted"/>
<dbReference type="Proteomes" id="UP000193689">
    <property type="component" value="Unassembled WGS sequence"/>
</dbReference>
<evidence type="ECO:0000256" key="5">
    <source>
        <dbReference type="ARBA" id="ARBA00023242"/>
    </source>
</evidence>
<dbReference type="GeneID" id="63779061"/>
<evidence type="ECO:0000256" key="4">
    <source>
        <dbReference type="ARBA" id="ARBA00023043"/>
    </source>
</evidence>
<keyword evidence="2" id="KW-0597">Phosphoprotein</keyword>
<evidence type="ECO:0000313" key="8">
    <source>
        <dbReference type="Proteomes" id="UP000193689"/>
    </source>
</evidence>
<dbReference type="EMBL" id="MCFJ01000002">
    <property type="protein sequence ID" value="ORY69546.1"/>
    <property type="molecule type" value="Genomic_DNA"/>
</dbReference>
<evidence type="ECO:0000256" key="2">
    <source>
        <dbReference type="ARBA" id="ARBA00022553"/>
    </source>
</evidence>
<comment type="subcellular location">
    <subcellularLocation>
        <location evidence="1">Nucleus</location>
    </subcellularLocation>
</comment>
<keyword evidence="5" id="KW-0539">Nucleus</keyword>
<keyword evidence="3" id="KW-0677">Repeat</keyword>
<evidence type="ECO:0000256" key="6">
    <source>
        <dbReference type="SAM" id="MobiDB-lite"/>
    </source>
</evidence>
<gene>
    <name evidence="7" type="ORF">BCR38DRAFT_471033</name>
</gene>
<comment type="caution">
    <text evidence="7">The sequence shown here is derived from an EMBL/GenBank/DDBJ whole genome shotgun (WGS) entry which is preliminary data.</text>
</comment>
<dbReference type="InParanoid" id="A0A1Y2EE58"/>
<keyword evidence="4" id="KW-0040">ANK repeat</keyword>
<dbReference type="RefSeq" id="XP_040719496.1">
    <property type="nucleotide sequence ID" value="XM_040862849.1"/>
</dbReference>
<dbReference type="PANTHER" id="PTHR15263">
    <property type="entry name" value="I-KAPPA-B-LIKE PROTEIN IKBL"/>
    <property type="match status" value="1"/>
</dbReference>
<dbReference type="InterPro" id="IPR038753">
    <property type="entry name" value="NFKBIL1"/>
</dbReference>
<keyword evidence="8" id="KW-1185">Reference proteome</keyword>
<organism evidence="7 8">
    <name type="scientific">Pseudomassariella vexata</name>
    <dbReference type="NCBI Taxonomy" id="1141098"/>
    <lineage>
        <taxon>Eukaryota</taxon>
        <taxon>Fungi</taxon>
        <taxon>Dikarya</taxon>
        <taxon>Ascomycota</taxon>
        <taxon>Pezizomycotina</taxon>
        <taxon>Sordariomycetes</taxon>
        <taxon>Xylariomycetidae</taxon>
        <taxon>Amphisphaeriales</taxon>
        <taxon>Pseudomassariaceae</taxon>
        <taxon>Pseudomassariella</taxon>
    </lineage>
</organism>
<dbReference type="STRING" id="1141098.A0A1Y2EE58"/>
<reference evidence="7 8" key="1">
    <citation type="submission" date="2016-07" db="EMBL/GenBank/DDBJ databases">
        <title>Pervasive Adenine N6-methylation of Active Genes in Fungi.</title>
        <authorList>
            <consortium name="DOE Joint Genome Institute"/>
            <person name="Mondo S.J."/>
            <person name="Dannebaum R.O."/>
            <person name="Kuo R.C."/>
            <person name="Labutti K."/>
            <person name="Haridas S."/>
            <person name="Kuo A."/>
            <person name="Salamov A."/>
            <person name="Ahrendt S.R."/>
            <person name="Lipzen A."/>
            <person name="Sullivan W."/>
            <person name="Andreopoulos W.B."/>
            <person name="Clum A."/>
            <person name="Lindquist E."/>
            <person name="Daum C."/>
            <person name="Ramamoorthy G.K."/>
            <person name="Gryganskyi A."/>
            <person name="Culley D."/>
            <person name="Magnuson J.K."/>
            <person name="James T.Y."/>
            <person name="O'Malley M.A."/>
            <person name="Stajich J.E."/>
            <person name="Spatafora J.W."/>
            <person name="Visel A."/>
            <person name="Grigoriev I.V."/>
        </authorList>
    </citation>
    <scope>NUCLEOTIDE SEQUENCE [LARGE SCALE GENOMIC DNA]</scope>
    <source>
        <strain evidence="7 8">CBS 129021</strain>
    </source>
</reference>
<dbReference type="OrthoDB" id="412109at2759"/>
<sequence length="399" mass="47202">MMYYGTSSMSSKSPYWDPETVLELIHPLRHAVRCTGIAPSKRRRCMNQVASFSDGRRILDNLARTMDATQAAESPDLKNAASSTLCYLHGDQYIKVARQWSSLLRAWQLQNKTSTLKSDSDTTPLRRTKAAKPFAESIRVKVEDDDGLAKTERDRQWEAIEAMMKKLGINMQDVLDDMERKQWDREARKHEKREDERKKRQEFEQEKRDRARQEKERQEKERQEKERQEKERQEKERQEQRKAEEEKKRKEKEAREEAIRERARIAREKRAKEAREKAEKEAQEWAQAWKRYCKAWNRIETDLYAKFSEDDVPWPVRSGLLADVNEVDVKTFFRKAPPGCKSGRSDVDQLSLKKEILRWHTDKILHRLGPEVCNGKQKESLRTIAAVMIKLRQEAAKTR</sequence>
<dbReference type="GO" id="GO:0043124">
    <property type="term" value="P:negative regulation of canonical NF-kappaB signal transduction"/>
    <property type="evidence" value="ECO:0007669"/>
    <property type="project" value="InterPro"/>
</dbReference>
<evidence type="ECO:0000256" key="1">
    <source>
        <dbReference type="ARBA" id="ARBA00004123"/>
    </source>
</evidence>
<dbReference type="GO" id="GO:0005634">
    <property type="term" value="C:nucleus"/>
    <property type="evidence" value="ECO:0007669"/>
    <property type="project" value="UniProtKB-SubCell"/>
</dbReference>
<accession>A0A1Y2EE58</accession>
<evidence type="ECO:0000256" key="3">
    <source>
        <dbReference type="ARBA" id="ARBA00022737"/>
    </source>
</evidence>
<feature type="region of interest" description="Disordered" evidence="6">
    <location>
        <begin position="185"/>
        <end position="257"/>
    </location>
</feature>
<protein>
    <submittedName>
        <fullName evidence="7">Uncharacterized protein</fullName>
    </submittedName>
</protein>
<evidence type="ECO:0000313" key="7">
    <source>
        <dbReference type="EMBL" id="ORY69546.1"/>
    </source>
</evidence>